<protein>
    <recommendedName>
        <fullName evidence="3">Type I-E CRISPR-associated protein Cse2/CasB</fullName>
    </recommendedName>
</protein>
<keyword evidence="2" id="KW-1185">Reference proteome</keyword>
<evidence type="ECO:0000313" key="2">
    <source>
        <dbReference type="Proteomes" id="UP000305881"/>
    </source>
</evidence>
<dbReference type="OrthoDB" id="5396167at2"/>
<accession>A0A4P9US24</accession>
<dbReference type="STRING" id="675511.GCA_000341735_03372"/>
<dbReference type="Proteomes" id="UP000305881">
    <property type="component" value="Chromosome"/>
</dbReference>
<dbReference type="NCBIfam" id="TIGR02548">
    <property type="entry name" value="casB_cse2"/>
    <property type="match status" value="1"/>
</dbReference>
<dbReference type="Gene3D" id="1.10.520.40">
    <property type="entry name" value="CRISPR-associated protein Cse2"/>
    <property type="match status" value="1"/>
</dbReference>
<dbReference type="EMBL" id="CP035467">
    <property type="protein sequence ID" value="QCW84308.1"/>
    <property type="molecule type" value="Genomic_DNA"/>
</dbReference>
<proteinExistence type="predicted"/>
<name>A0A4P9US24_METBY</name>
<reference evidence="2" key="1">
    <citation type="journal article" date="2019" name="J. Bacteriol.">
        <title>A Mutagenic Screen Identifies a TonB-Dependent Receptor Required for the Lanthanide Metal Switch in the Type I Methanotroph 'Methylotuvimicrobium buryatense' 5GB1C.</title>
        <authorList>
            <person name="Groom J.D."/>
            <person name="Ford S.M."/>
            <person name="Pesesky M.W."/>
            <person name="Lidstrom M.E."/>
        </authorList>
    </citation>
    <scope>NUCLEOTIDE SEQUENCE [LARGE SCALE GENOMIC DNA]</scope>
    <source>
        <strain evidence="2">5GB1C</strain>
    </source>
</reference>
<dbReference type="AlphaFoldDB" id="A0A4P9US24"/>
<evidence type="ECO:0000313" key="1">
    <source>
        <dbReference type="EMBL" id="QCW84308.1"/>
    </source>
</evidence>
<evidence type="ECO:0008006" key="3">
    <source>
        <dbReference type="Google" id="ProtNLM"/>
    </source>
</evidence>
<dbReference type="InterPro" id="IPR013382">
    <property type="entry name" value="CRISPR-assoc_prot_Cse2"/>
</dbReference>
<gene>
    <name evidence="1" type="ORF">EQU24_20295</name>
</gene>
<dbReference type="InterPro" id="IPR038287">
    <property type="entry name" value="Cse2_sf"/>
</dbReference>
<dbReference type="Pfam" id="PF09485">
    <property type="entry name" value="CRISPR_Cse2"/>
    <property type="match status" value="1"/>
</dbReference>
<sequence>MSQIFEERFIQYLQNLQTDRGKMATLRKGLIDSQAQATWPLLSRFVDFDKPYQIKTIQTVAGLFAHHPKAVDYGNIGSLCFQLLDSDEKQKLASGESGTISRNFQYALAANNDEILPRVRRLIFRAKANEKVICVNYVQLTTDLLAWNNSFKKEKIKLAWGKEFWKVHADKDSDEAEEVVSND</sequence>
<organism evidence="1 2">
    <name type="scientific">Methylotuvimicrobium buryatense</name>
    <name type="common">Methylomicrobium buryatense</name>
    <dbReference type="NCBI Taxonomy" id="95641"/>
    <lineage>
        <taxon>Bacteria</taxon>
        <taxon>Pseudomonadati</taxon>
        <taxon>Pseudomonadota</taxon>
        <taxon>Gammaproteobacteria</taxon>
        <taxon>Methylococcales</taxon>
        <taxon>Methylococcaceae</taxon>
        <taxon>Methylotuvimicrobium</taxon>
    </lineage>
</organism>
<dbReference type="KEGG" id="mbur:EQU24_20295"/>
<dbReference type="RefSeq" id="WP_017841806.1">
    <property type="nucleotide sequence ID" value="NZ_CP035467.1"/>
</dbReference>